<feature type="region of interest" description="Disordered" evidence="1">
    <location>
        <begin position="199"/>
        <end position="266"/>
    </location>
</feature>
<accession>A0A7W7IBS7</accession>
<gene>
    <name evidence="3" type="ORF">F4557_002566</name>
    <name evidence="2" type="ORF">GCM10009546_22190</name>
</gene>
<evidence type="ECO:0000313" key="4">
    <source>
        <dbReference type="Proteomes" id="UP000549343"/>
    </source>
</evidence>
<evidence type="ECO:0000313" key="3">
    <source>
        <dbReference type="EMBL" id="MBB4774148.1"/>
    </source>
</evidence>
<reference evidence="2" key="3">
    <citation type="submission" date="2023-12" db="EMBL/GenBank/DDBJ databases">
        <authorList>
            <person name="Sun Q."/>
            <person name="Inoue M."/>
        </authorList>
    </citation>
    <scope>NUCLEOTIDE SEQUENCE</scope>
    <source>
        <strain evidence="2">JCM 10667</strain>
    </source>
</reference>
<dbReference type="AlphaFoldDB" id="A0A7W7IBS7"/>
<evidence type="ECO:0000313" key="2">
    <source>
        <dbReference type="EMBL" id="GAA0559586.1"/>
    </source>
</evidence>
<reference evidence="3 4" key="2">
    <citation type="submission" date="2020-08" db="EMBL/GenBank/DDBJ databases">
        <title>Sequencing the genomes of 1000 actinobacteria strains.</title>
        <authorList>
            <person name="Klenk H.-P."/>
        </authorList>
    </citation>
    <scope>NUCLEOTIDE SEQUENCE [LARGE SCALE GENOMIC DNA]</scope>
    <source>
        <strain evidence="3 4">DSM 44772</strain>
    </source>
</reference>
<reference evidence="2 5" key="1">
    <citation type="journal article" date="2019" name="Int. J. Syst. Evol. Microbiol.">
        <title>The Global Catalogue of Microorganisms (GCM) 10K type strain sequencing project: providing services to taxonomists for standard genome sequencing and annotation.</title>
        <authorList>
            <consortium name="The Broad Institute Genomics Platform"/>
            <consortium name="The Broad Institute Genome Sequencing Center for Infectious Disease"/>
            <person name="Wu L."/>
            <person name="Ma J."/>
        </authorList>
    </citation>
    <scope>NUCLEOTIDE SEQUENCE [LARGE SCALE GENOMIC DNA]</scope>
    <source>
        <strain evidence="2 5">JCM 10667</strain>
    </source>
</reference>
<comment type="caution">
    <text evidence="3">The sequence shown here is derived from an EMBL/GenBank/DDBJ whole genome shotgun (WGS) entry which is preliminary data.</text>
</comment>
<sequence length="266" mass="27975">MDRRTEHVPRRWRQAAADLATRAFRAASGPGAGGRHAVLPFIAGPLGGRLAPLADADGGVVGEALRVHYSVRGERLDVAKTPFSFTYRPVSADPPGDGDLLVDLGFADLRPGDDIVAYAVPDLPQEQRVGLARVTRAPSGTDPLAFELLDGSVPARCRVRLLRDGVVRADGRWFGVPVAEGAHQREFDRAVPGDLLEAYRRDGDDRSSGVPRSPGAPGRSAVGPRGRSGSRAPRTGGTCGPATSTSSPGACSCAHRPPWRPSSDPA</sequence>
<feature type="compositionally biased region" description="Low complexity" evidence="1">
    <location>
        <begin position="213"/>
        <end position="236"/>
    </location>
</feature>
<dbReference type="RefSeq" id="WP_184882660.1">
    <property type="nucleotide sequence ID" value="NZ_BAAAHD010000020.1"/>
</dbReference>
<evidence type="ECO:0000313" key="5">
    <source>
        <dbReference type="Proteomes" id="UP001501427"/>
    </source>
</evidence>
<proteinExistence type="predicted"/>
<keyword evidence="5" id="KW-1185">Reference proteome</keyword>
<name>A0A7W7IBS7_9ACTN</name>
<dbReference type="EMBL" id="JACHMV010000001">
    <property type="protein sequence ID" value="MBB4774148.1"/>
    <property type="molecule type" value="Genomic_DNA"/>
</dbReference>
<protein>
    <submittedName>
        <fullName evidence="3">Uncharacterized protein</fullName>
    </submittedName>
</protein>
<evidence type="ECO:0000256" key="1">
    <source>
        <dbReference type="SAM" id="MobiDB-lite"/>
    </source>
</evidence>
<organism evidence="3 4">
    <name type="scientific">Actinomadura livida</name>
    <dbReference type="NCBI Taxonomy" id="79909"/>
    <lineage>
        <taxon>Bacteria</taxon>
        <taxon>Bacillati</taxon>
        <taxon>Actinomycetota</taxon>
        <taxon>Actinomycetes</taxon>
        <taxon>Streptosporangiales</taxon>
        <taxon>Thermomonosporaceae</taxon>
        <taxon>Actinomadura</taxon>
    </lineage>
</organism>
<dbReference type="Proteomes" id="UP000549343">
    <property type="component" value="Unassembled WGS sequence"/>
</dbReference>
<dbReference type="Proteomes" id="UP001501427">
    <property type="component" value="Unassembled WGS sequence"/>
</dbReference>
<dbReference type="EMBL" id="BAAAHD010000020">
    <property type="protein sequence ID" value="GAA0559586.1"/>
    <property type="molecule type" value="Genomic_DNA"/>
</dbReference>